<dbReference type="EMBL" id="PKMF04000740">
    <property type="protein sequence ID" value="KAK7820442.1"/>
    <property type="molecule type" value="Genomic_DNA"/>
</dbReference>
<proteinExistence type="predicted"/>
<keyword evidence="2" id="KW-1185">Reference proteome</keyword>
<protein>
    <submittedName>
        <fullName evidence="1">Uncharacterized protein</fullName>
    </submittedName>
</protein>
<organism evidence="1 2">
    <name type="scientific">Quercus suber</name>
    <name type="common">Cork oak</name>
    <dbReference type="NCBI Taxonomy" id="58331"/>
    <lineage>
        <taxon>Eukaryota</taxon>
        <taxon>Viridiplantae</taxon>
        <taxon>Streptophyta</taxon>
        <taxon>Embryophyta</taxon>
        <taxon>Tracheophyta</taxon>
        <taxon>Spermatophyta</taxon>
        <taxon>Magnoliopsida</taxon>
        <taxon>eudicotyledons</taxon>
        <taxon>Gunneridae</taxon>
        <taxon>Pentapetalae</taxon>
        <taxon>rosids</taxon>
        <taxon>fabids</taxon>
        <taxon>Fagales</taxon>
        <taxon>Fagaceae</taxon>
        <taxon>Quercus</taxon>
    </lineage>
</organism>
<accession>A0AAW0J1C6</accession>
<sequence>MGSSRTTLSETVLPVDAPLDIVDGIVDDTTQPEVTLDAALDIVDDTNHVDTHMIMPAEISPIFSIVSSNDEKHAKGAQQWQNTITVLPSIRFKSNRI</sequence>
<gene>
    <name evidence="1" type="ORF">CFP56_038910</name>
</gene>
<name>A0AAW0J1C6_QUESU</name>
<dbReference type="AlphaFoldDB" id="A0AAW0J1C6"/>
<evidence type="ECO:0000313" key="2">
    <source>
        <dbReference type="Proteomes" id="UP000237347"/>
    </source>
</evidence>
<evidence type="ECO:0000313" key="1">
    <source>
        <dbReference type="EMBL" id="KAK7820442.1"/>
    </source>
</evidence>
<comment type="caution">
    <text evidence="1">The sequence shown here is derived from an EMBL/GenBank/DDBJ whole genome shotgun (WGS) entry which is preliminary data.</text>
</comment>
<dbReference type="Proteomes" id="UP000237347">
    <property type="component" value="Unassembled WGS sequence"/>
</dbReference>
<reference evidence="1 2" key="1">
    <citation type="journal article" date="2018" name="Sci. Data">
        <title>The draft genome sequence of cork oak.</title>
        <authorList>
            <person name="Ramos A.M."/>
            <person name="Usie A."/>
            <person name="Barbosa P."/>
            <person name="Barros P.M."/>
            <person name="Capote T."/>
            <person name="Chaves I."/>
            <person name="Simoes F."/>
            <person name="Abreu I."/>
            <person name="Carrasquinho I."/>
            <person name="Faro C."/>
            <person name="Guimaraes J.B."/>
            <person name="Mendonca D."/>
            <person name="Nobrega F."/>
            <person name="Rodrigues L."/>
            <person name="Saibo N.J.M."/>
            <person name="Varela M.C."/>
            <person name="Egas C."/>
            <person name="Matos J."/>
            <person name="Miguel C.M."/>
            <person name="Oliveira M.M."/>
            <person name="Ricardo C.P."/>
            <person name="Goncalves S."/>
        </authorList>
    </citation>
    <scope>NUCLEOTIDE SEQUENCE [LARGE SCALE GENOMIC DNA]</scope>
    <source>
        <strain evidence="2">cv. HL8</strain>
    </source>
</reference>